<dbReference type="InterPro" id="IPR000073">
    <property type="entry name" value="AB_hydrolase_1"/>
</dbReference>
<reference evidence="8" key="1">
    <citation type="journal article" date="2019" name="Int. J. Syst. Evol. Microbiol.">
        <title>The Global Catalogue of Microorganisms (GCM) 10K type strain sequencing project: providing services to taxonomists for standard genome sequencing and annotation.</title>
        <authorList>
            <consortium name="The Broad Institute Genomics Platform"/>
            <consortium name="The Broad Institute Genome Sequencing Center for Infectious Disease"/>
            <person name="Wu L."/>
            <person name="Ma J."/>
        </authorList>
    </citation>
    <scope>NUCLEOTIDE SEQUENCE [LARGE SCALE GENOMIC DNA]</scope>
    <source>
        <strain evidence="8">NCAIM B.02333</strain>
    </source>
</reference>
<keyword evidence="4" id="KW-0732">Signal</keyword>
<dbReference type="PANTHER" id="PTHR43248">
    <property type="entry name" value="2-SUCCINYL-6-HYDROXY-2,4-CYCLOHEXADIENE-1-CARBOXYLATE SYNTHASE"/>
    <property type="match status" value="1"/>
</dbReference>
<dbReference type="Proteomes" id="UP001595685">
    <property type="component" value="Unassembled WGS sequence"/>
</dbReference>
<dbReference type="SUPFAM" id="SSF53474">
    <property type="entry name" value="alpha/beta-Hydrolases"/>
    <property type="match status" value="1"/>
</dbReference>
<comment type="caution">
    <text evidence="7">The sequence shown here is derived from an EMBL/GenBank/DDBJ whole genome shotgun (WGS) entry which is preliminary data.</text>
</comment>
<proteinExistence type="inferred from homology"/>
<keyword evidence="2 7" id="KW-0378">Hydrolase</keyword>
<feature type="domain" description="Peptidase S33 tripeptidyl aminopeptidase-like C-terminal" evidence="6">
    <location>
        <begin position="435"/>
        <end position="535"/>
    </location>
</feature>
<feature type="chain" id="PRO_5047263769" evidence="4">
    <location>
        <begin position="28"/>
        <end position="564"/>
    </location>
</feature>
<dbReference type="GO" id="GO:0016787">
    <property type="term" value="F:hydrolase activity"/>
    <property type="evidence" value="ECO:0007669"/>
    <property type="project" value="UniProtKB-KW"/>
</dbReference>
<comment type="similarity">
    <text evidence="1">Belongs to the peptidase S33 family.</text>
</comment>
<evidence type="ECO:0000259" key="5">
    <source>
        <dbReference type="Pfam" id="PF00561"/>
    </source>
</evidence>
<evidence type="ECO:0000256" key="2">
    <source>
        <dbReference type="ARBA" id="ARBA00022801"/>
    </source>
</evidence>
<protein>
    <submittedName>
        <fullName evidence="7">Alpha/beta hydrolase</fullName>
    </submittedName>
</protein>
<accession>A0ABV7WIK7</accession>
<dbReference type="Pfam" id="PF00561">
    <property type="entry name" value="Abhydrolase_1"/>
    <property type="match status" value="1"/>
</dbReference>
<dbReference type="InterPro" id="IPR029058">
    <property type="entry name" value="AB_hydrolase_fold"/>
</dbReference>
<feature type="signal peptide" evidence="4">
    <location>
        <begin position="1"/>
        <end position="27"/>
    </location>
</feature>
<dbReference type="Gene3D" id="3.40.50.1820">
    <property type="entry name" value="alpha/beta hydrolase"/>
    <property type="match status" value="1"/>
</dbReference>
<dbReference type="PANTHER" id="PTHR43248:SF25">
    <property type="entry name" value="AB HYDROLASE-1 DOMAIN-CONTAINING PROTEIN-RELATED"/>
    <property type="match status" value="1"/>
</dbReference>
<dbReference type="EMBL" id="JBHRWW010000007">
    <property type="protein sequence ID" value="MFC3689063.1"/>
    <property type="molecule type" value="Genomic_DNA"/>
</dbReference>
<name>A0ABV7WIK7_9MICO</name>
<feature type="region of interest" description="Disordered" evidence="3">
    <location>
        <begin position="539"/>
        <end position="564"/>
    </location>
</feature>
<evidence type="ECO:0000313" key="7">
    <source>
        <dbReference type="EMBL" id="MFC3689063.1"/>
    </source>
</evidence>
<dbReference type="InterPro" id="IPR013595">
    <property type="entry name" value="Pept_S33_TAP-like_C"/>
</dbReference>
<gene>
    <name evidence="7" type="ORF">ACFOLH_11990</name>
</gene>
<evidence type="ECO:0000256" key="1">
    <source>
        <dbReference type="ARBA" id="ARBA00010088"/>
    </source>
</evidence>
<dbReference type="Pfam" id="PF08386">
    <property type="entry name" value="Abhydrolase_4"/>
    <property type="match status" value="1"/>
</dbReference>
<evidence type="ECO:0000256" key="3">
    <source>
        <dbReference type="SAM" id="MobiDB-lite"/>
    </source>
</evidence>
<organism evidence="7 8">
    <name type="scientific">Aquipuribacter hungaricus</name>
    <dbReference type="NCBI Taxonomy" id="545624"/>
    <lineage>
        <taxon>Bacteria</taxon>
        <taxon>Bacillati</taxon>
        <taxon>Actinomycetota</taxon>
        <taxon>Actinomycetes</taxon>
        <taxon>Micrococcales</taxon>
        <taxon>Intrasporangiaceae</taxon>
        <taxon>Aquipuribacter</taxon>
    </lineage>
</organism>
<keyword evidence="8" id="KW-1185">Reference proteome</keyword>
<dbReference type="InterPro" id="IPR051601">
    <property type="entry name" value="Serine_prot/Carboxylest_S33"/>
</dbReference>
<evidence type="ECO:0000313" key="8">
    <source>
        <dbReference type="Proteomes" id="UP001595685"/>
    </source>
</evidence>
<evidence type="ECO:0000259" key="6">
    <source>
        <dbReference type="Pfam" id="PF08386"/>
    </source>
</evidence>
<feature type="domain" description="AB hydrolase-1" evidence="5">
    <location>
        <begin position="105"/>
        <end position="258"/>
    </location>
</feature>
<evidence type="ECO:0000256" key="4">
    <source>
        <dbReference type="SAM" id="SignalP"/>
    </source>
</evidence>
<sequence length="564" mass="59106">MVRRPLVPALPAAVLVAVLALGSSAAASPQAPEGGVDHAAEAAATARAAAAAGPLDWQPCGEGLEAFLCATLEVPSDYDETDGPTTTLALTLLPASGTPEQRIGTLLTNPGGPGGSGVDFVQQSAPYAYTPEVLAAYDVLGFDPRGVSRSDPATCFATAAEELGDRFLQLSYPLGVREESRFQAESRRFAVRCNAVSGDRFATSSTADVARDMDVVRRAVGDTTLHYAGYSYGTYLGATYARLFPATVGRFVLDGTVDPLAWSGTGTGDAASDVPLGIRTRQAAGADESLDEFTRLCREAGPQGCSLAALGDPAVTVPALFDRLATDPYELPLPDGTTIEIDQQLAVLTTFQTLYSPAGWRDLADLLLALSLPVPDPQQVGAAAVGTRGQLGAALRQEDYPSVGGNLASLCVDTLQTGRPEDYDEAIDAYDAQHPYFARARGWVGLPCEHWRPAAEDRFTGPWEQTTQAPVLVIGTRFDPATPYSQTQPYADLFPAAGTVTLDGWGHTAIGKSACVDARITAYLVDGETPADLVCAPDTTPFQAPSPGARSVPRPDVPAGLPQY</sequence>
<dbReference type="RefSeq" id="WP_340293810.1">
    <property type="nucleotide sequence ID" value="NZ_JBBEOI010000123.1"/>
</dbReference>